<dbReference type="EMBL" id="WKJI01000001">
    <property type="protein sequence ID" value="MRX45966.1"/>
    <property type="molecule type" value="Genomic_DNA"/>
</dbReference>
<protein>
    <submittedName>
        <fullName evidence="8">Aldo/keto reductase</fullName>
    </submittedName>
</protein>
<organism evidence="8 9">
    <name type="scientific">Pedobacter puniceum</name>
    <dbReference type="NCBI Taxonomy" id="2666136"/>
    <lineage>
        <taxon>Bacteria</taxon>
        <taxon>Pseudomonadati</taxon>
        <taxon>Bacteroidota</taxon>
        <taxon>Sphingobacteriia</taxon>
        <taxon>Sphingobacteriales</taxon>
        <taxon>Sphingobacteriaceae</taxon>
        <taxon>Pedobacter</taxon>
    </lineage>
</organism>
<evidence type="ECO:0000313" key="8">
    <source>
        <dbReference type="EMBL" id="MRX45966.1"/>
    </source>
</evidence>
<proteinExistence type="inferred from homology"/>
<dbReference type="Proteomes" id="UP000462931">
    <property type="component" value="Unassembled WGS sequence"/>
</dbReference>
<keyword evidence="9" id="KW-1185">Reference proteome</keyword>
<dbReference type="PANTHER" id="PTHR43827">
    <property type="entry name" value="2,5-DIKETO-D-GLUCONIC ACID REDUCTASE"/>
    <property type="match status" value="1"/>
</dbReference>
<accession>A0A7K0FJ10</accession>
<feature type="domain" description="NADP-dependent oxidoreductase" evidence="7">
    <location>
        <begin position="62"/>
        <end position="303"/>
    </location>
</feature>
<evidence type="ECO:0000256" key="6">
    <source>
        <dbReference type="PIRSR" id="PIRSR000097-3"/>
    </source>
</evidence>
<dbReference type="InterPro" id="IPR023210">
    <property type="entry name" value="NADP_OxRdtase_dom"/>
</dbReference>
<dbReference type="SUPFAM" id="SSF51430">
    <property type="entry name" value="NAD(P)-linked oxidoreductase"/>
    <property type="match status" value="1"/>
</dbReference>
<feature type="binding site" evidence="5">
    <location>
        <position position="153"/>
    </location>
    <ligand>
        <name>substrate</name>
    </ligand>
</feature>
<keyword evidence="2" id="KW-0521">NADP</keyword>
<evidence type="ECO:0000256" key="5">
    <source>
        <dbReference type="PIRSR" id="PIRSR000097-2"/>
    </source>
</evidence>
<dbReference type="Gene3D" id="3.20.20.100">
    <property type="entry name" value="NADP-dependent oxidoreductase domain"/>
    <property type="match status" value="1"/>
</dbReference>
<feature type="active site" description="Proton donor" evidence="4">
    <location>
        <position position="95"/>
    </location>
</feature>
<dbReference type="PIRSF" id="PIRSF000097">
    <property type="entry name" value="AKR"/>
    <property type="match status" value="1"/>
</dbReference>
<comment type="caution">
    <text evidence="8">The sequence shown here is derived from an EMBL/GenBank/DDBJ whole genome shotgun (WGS) entry which is preliminary data.</text>
</comment>
<evidence type="ECO:0000256" key="4">
    <source>
        <dbReference type="PIRSR" id="PIRSR000097-1"/>
    </source>
</evidence>
<dbReference type="Pfam" id="PF00248">
    <property type="entry name" value="Aldo_ket_red"/>
    <property type="match status" value="1"/>
</dbReference>
<dbReference type="InterPro" id="IPR036812">
    <property type="entry name" value="NAD(P)_OxRdtase_dom_sf"/>
</dbReference>
<dbReference type="FunFam" id="3.20.20.100:FF:000015">
    <property type="entry name" value="Oxidoreductase, aldo/keto reductase family"/>
    <property type="match status" value="1"/>
</dbReference>
<dbReference type="InterPro" id="IPR018170">
    <property type="entry name" value="Aldo/ket_reductase_CS"/>
</dbReference>
<dbReference type="PROSITE" id="PS00798">
    <property type="entry name" value="ALDOKETO_REDUCTASE_1"/>
    <property type="match status" value="1"/>
</dbReference>
<evidence type="ECO:0000259" key="7">
    <source>
        <dbReference type="Pfam" id="PF00248"/>
    </source>
</evidence>
<dbReference type="AlphaFoldDB" id="A0A7K0FJ10"/>
<name>A0A7K0FJ10_9SPHI</name>
<dbReference type="PRINTS" id="PR00069">
    <property type="entry name" value="ALDKETRDTASE"/>
</dbReference>
<gene>
    <name evidence="8" type="ORF">GJJ64_02070</name>
</gene>
<comment type="similarity">
    <text evidence="1">Belongs to the aldo/keto reductase family.</text>
</comment>
<dbReference type="InterPro" id="IPR020471">
    <property type="entry name" value="AKR"/>
</dbReference>
<dbReference type="CDD" id="cd19133">
    <property type="entry name" value="AKR_AKR5F1"/>
    <property type="match status" value="1"/>
</dbReference>
<evidence type="ECO:0000256" key="2">
    <source>
        <dbReference type="ARBA" id="ARBA00022857"/>
    </source>
</evidence>
<dbReference type="PROSITE" id="PS00062">
    <property type="entry name" value="ALDOKETO_REDUCTASE_2"/>
    <property type="match status" value="1"/>
</dbReference>
<reference evidence="8 9" key="1">
    <citation type="submission" date="2019-11" db="EMBL/GenBank/DDBJ databases">
        <authorList>
            <person name="Cheng Q."/>
            <person name="Yang Z."/>
        </authorList>
    </citation>
    <scope>NUCLEOTIDE SEQUENCE [LARGE SCALE GENOMIC DNA]</scope>
    <source>
        <strain evidence="8 9">HX-22-1</strain>
    </source>
</reference>
<keyword evidence="3" id="KW-0560">Oxidoreductase</keyword>
<evidence type="ECO:0000313" key="9">
    <source>
        <dbReference type="Proteomes" id="UP000462931"/>
    </source>
</evidence>
<dbReference type="GO" id="GO:0016616">
    <property type="term" value="F:oxidoreductase activity, acting on the CH-OH group of donors, NAD or NADP as acceptor"/>
    <property type="evidence" value="ECO:0007669"/>
    <property type="project" value="UniProtKB-ARBA"/>
</dbReference>
<sequence length="314" mass="35790">MKEEKENHIQRRAFIQKSALFAASTLILPFLSEDTYGFVNPPLKTKSVPNVKLNNGVLMPVLGFGTFQLRESVCQQSVAEALAVGYRLIDTATLYRNEEYVGAAIKESGIKREELFITSKVWVTDSGYEKSKIAFETSLKKLGTDYLDLYLIHRPRGDFKGSWKMMEELYKEGRIRAIGLSNFTPAQYADFMKEAKIVPTVNQVESHAFFHQVDTYKDSKQNKVQMEAYTPFAQGRNGLFTNPVLAEIGKKYNKTNAQVSLRWHYQRGVIAIPRSSKKEHIIENFNIFDFKLSKADMATIAALDLNKTQFPTWG</sequence>
<evidence type="ECO:0000256" key="3">
    <source>
        <dbReference type="ARBA" id="ARBA00023002"/>
    </source>
</evidence>
<evidence type="ECO:0000256" key="1">
    <source>
        <dbReference type="ARBA" id="ARBA00007905"/>
    </source>
</evidence>
<dbReference type="PANTHER" id="PTHR43827:SF3">
    <property type="entry name" value="NADP-DEPENDENT OXIDOREDUCTASE DOMAIN-CONTAINING PROTEIN"/>
    <property type="match status" value="1"/>
</dbReference>
<feature type="site" description="Lowers pKa of active site Tyr" evidence="6">
    <location>
        <position position="120"/>
    </location>
</feature>